<dbReference type="Gene3D" id="3.10.450.40">
    <property type="match status" value="2"/>
</dbReference>
<dbReference type="STRING" id="199441.BkAM31D_04285"/>
<keyword evidence="1" id="KW-0732">Signal</keyword>
<reference evidence="3 4" key="1">
    <citation type="submission" date="2017-04" db="EMBL/GenBank/DDBJ databases">
        <title>Bacillus krulwichiae AM31D Genome sequencing and assembly.</title>
        <authorList>
            <person name="Krulwich T.A."/>
            <person name="Anastor L."/>
            <person name="Ehrlich R."/>
            <person name="Ehrlich G.D."/>
            <person name="Janto B."/>
        </authorList>
    </citation>
    <scope>NUCLEOTIDE SEQUENCE [LARGE SCALE GENOMIC DNA]</scope>
    <source>
        <strain evidence="3 4">AM31D</strain>
    </source>
</reference>
<evidence type="ECO:0000313" key="3">
    <source>
        <dbReference type="EMBL" id="ARK29133.1"/>
    </source>
</evidence>
<protein>
    <submittedName>
        <fullName evidence="3">Peptidase propeptide and YPEB domain protein</fullName>
    </submittedName>
</protein>
<feature type="domain" description="PepSY" evidence="2">
    <location>
        <begin position="136"/>
        <end position="194"/>
    </location>
</feature>
<feature type="signal peptide" evidence="1">
    <location>
        <begin position="1"/>
        <end position="23"/>
    </location>
</feature>
<dbReference type="Proteomes" id="UP000193006">
    <property type="component" value="Chromosome"/>
</dbReference>
<keyword evidence="4" id="KW-1185">Reference proteome</keyword>
<dbReference type="InterPro" id="IPR025711">
    <property type="entry name" value="PepSY"/>
</dbReference>
<proteinExistence type="predicted"/>
<dbReference type="AlphaFoldDB" id="A0A1X9MAE0"/>
<dbReference type="KEGG" id="bkw:BkAM31D_04285"/>
<evidence type="ECO:0000259" key="2">
    <source>
        <dbReference type="Pfam" id="PF03413"/>
    </source>
</evidence>
<accession>A0A1X9MAE0</accession>
<sequence length="198" mass="21707" precursor="true">MKKIALITISLLLAGGAVIGVSAADNENEQVQEPTLVATYSINETGDVVGGDSQEEMITAERASEIALDFLGNGIVDEVELEKKQGRLVYEVDIDTEIEDGDIYVDAMTEEILYVDDDLMKMVNKAKSDDQKVAVITKESAGDIALNHIGEGVIDDIELESKHDLLYFEIEIELEDDRDVDVKVDAVTGEILTVTWDN</sequence>
<dbReference type="EMBL" id="CP020814">
    <property type="protein sequence ID" value="ARK29133.1"/>
    <property type="molecule type" value="Genomic_DNA"/>
</dbReference>
<organism evidence="3 4">
    <name type="scientific">Halalkalibacter krulwichiae</name>
    <dbReference type="NCBI Taxonomy" id="199441"/>
    <lineage>
        <taxon>Bacteria</taxon>
        <taxon>Bacillati</taxon>
        <taxon>Bacillota</taxon>
        <taxon>Bacilli</taxon>
        <taxon>Bacillales</taxon>
        <taxon>Bacillaceae</taxon>
        <taxon>Halalkalibacter</taxon>
    </lineage>
</organism>
<feature type="chain" id="PRO_5011004932" evidence="1">
    <location>
        <begin position="24"/>
        <end position="198"/>
    </location>
</feature>
<dbReference type="Pfam" id="PF03413">
    <property type="entry name" value="PepSY"/>
    <property type="match status" value="2"/>
</dbReference>
<gene>
    <name evidence="3" type="ORF">BkAM31D_04285</name>
</gene>
<evidence type="ECO:0000313" key="4">
    <source>
        <dbReference type="Proteomes" id="UP000193006"/>
    </source>
</evidence>
<feature type="domain" description="PepSY" evidence="2">
    <location>
        <begin position="58"/>
        <end position="114"/>
    </location>
</feature>
<evidence type="ECO:0000256" key="1">
    <source>
        <dbReference type="SAM" id="SignalP"/>
    </source>
</evidence>
<dbReference type="RefSeq" id="WP_066155971.1">
    <property type="nucleotide sequence ID" value="NZ_CP020814.1"/>
</dbReference>
<name>A0A1X9MAE0_9BACI</name>